<name>A0A9P7SX52_9HYPO</name>
<accession>A0A9P7SX52</accession>
<dbReference type="Proteomes" id="UP000748025">
    <property type="component" value="Unassembled WGS sequence"/>
</dbReference>
<sequence>MIILEKPRDGFQDAKRLLPGEILSQNRADMVQVYGPLSCEIGPYSMCTGSGPVADLSRLSCCITALKQSSGDTSSFSARMTTILALRRGKH</sequence>
<evidence type="ECO:0000313" key="2">
    <source>
        <dbReference type="Proteomes" id="UP000748025"/>
    </source>
</evidence>
<proteinExistence type="predicted"/>
<organism evidence="1 2">
    <name type="scientific">Claviceps pusilla</name>
    <dbReference type="NCBI Taxonomy" id="123648"/>
    <lineage>
        <taxon>Eukaryota</taxon>
        <taxon>Fungi</taxon>
        <taxon>Dikarya</taxon>
        <taxon>Ascomycota</taxon>
        <taxon>Pezizomycotina</taxon>
        <taxon>Sordariomycetes</taxon>
        <taxon>Hypocreomycetidae</taxon>
        <taxon>Hypocreales</taxon>
        <taxon>Clavicipitaceae</taxon>
        <taxon>Claviceps</taxon>
    </lineage>
</organism>
<keyword evidence="2" id="KW-1185">Reference proteome</keyword>
<reference evidence="1" key="1">
    <citation type="journal article" date="2020" name="bioRxiv">
        <title>Whole genome comparisons of ergot fungi reveals the divergence and evolution of species within the genus Claviceps are the result of varying mechanisms driving genome evolution and host range expansion.</title>
        <authorList>
            <person name="Wyka S.A."/>
            <person name="Mondo S.J."/>
            <person name="Liu M."/>
            <person name="Dettman J."/>
            <person name="Nalam V."/>
            <person name="Broders K.D."/>
        </authorList>
    </citation>
    <scope>NUCLEOTIDE SEQUENCE</scope>
    <source>
        <strain evidence="1">CCC 602</strain>
    </source>
</reference>
<gene>
    <name evidence="1" type="ORF">E4U43_002936</name>
</gene>
<dbReference type="AlphaFoldDB" id="A0A9P7SX52"/>
<comment type="caution">
    <text evidence="1">The sequence shown here is derived from an EMBL/GenBank/DDBJ whole genome shotgun (WGS) entry which is preliminary data.</text>
</comment>
<protein>
    <submittedName>
        <fullName evidence="1">Uncharacterized protein</fullName>
    </submittedName>
</protein>
<dbReference type="EMBL" id="SRPW01002093">
    <property type="protein sequence ID" value="KAG5995982.1"/>
    <property type="molecule type" value="Genomic_DNA"/>
</dbReference>
<evidence type="ECO:0000313" key="1">
    <source>
        <dbReference type="EMBL" id="KAG5995982.1"/>
    </source>
</evidence>
<feature type="non-terminal residue" evidence="1">
    <location>
        <position position="91"/>
    </location>
</feature>